<name>A0A0F9FG90_9ZZZZ</name>
<gene>
    <name evidence="1" type="ORF">LCGC14_1956160</name>
</gene>
<reference evidence="1" key="1">
    <citation type="journal article" date="2015" name="Nature">
        <title>Complex archaea that bridge the gap between prokaryotes and eukaryotes.</title>
        <authorList>
            <person name="Spang A."/>
            <person name="Saw J.H."/>
            <person name="Jorgensen S.L."/>
            <person name="Zaremba-Niedzwiedzka K."/>
            <person name="Martijn J."/>
            <person name="Lind A.E."/>
            <person name="van Eijk R."/>
            <person name="Schleper C."/>
            <person name="Guy L."/>
            <person name="Ettema T.J."/>
        </authorList>
    </citation>
    <scope>NUCLEOTIDE SEQUENCE</scope>
</reference>
<sequence>FEAKIIDKEGSKENLFYLLKLEKKAVA</sequence>
<accession>A0A0F9FG90</accession>
<dbReference type="AlphaFoldDB" id="A0A0F9FG90"/>
<evidence type="ECO:0000313" key="1">
    <source>
        <dbReference type="EMBL" id="KKL85293.1"/>
    </source>
</evidence>
<proteinExistence type="predicted"/>
<feature type="non-terminal residue" evidence="1">
    <location>
        <position position="1"/>
    </location>
</feature>
<dbReference type="EMBL" id="LAZR01021446">
    <property type="protein sequence ID" value="KKL85293.1"/>
    <property type="molecule type" value="Genomic_DNA"/>
</dbReference>
<organism evidence="1">
    <name type="scientific">marine sediment metagenome</name>
    <dbReference type="NCBI Taxonomy" id="412755"/>
    <lineage>
        <taxon>unclassified sequences</taxon>
        <taxon>metagenomes</taxon>
        <taxon>ecological metagenomes</taxon>
    </lineage>
</organism>
<comment type="caution">
    <text evidence="1">The sequence shown here is derived from an EMBL/GenBank/DDBJ whole genome shotgun (WGS) entry which is preliminary data.</text>
</comment>
<protein>
    <submittedName>
        <fullName evidence="1">Uncharacterized protein</fullName>
    </submittedName>
</protein>